<sequence length="124" mass="12989">MTPASPSYAILDGSLCRVSPSGDRAASHAPLATAVAEFLHVPDRLYVREHPYGLLPGIPNLYCLDADLRLQWLAEWPAQDDPCVAILAVEDGALVAASASGARVLLEATTGRLRSVAGSVPAGR</sequence>
<dbReference type="Proteomes" id="UP000825051">
    <property type="component" value="Chromosome"/>
</dbReference>
<name>A0A8F9TXB3_9BACT</name>
<accession>A0A8F9TXB3</accession>
<reference evidence="1" key="1">
    <citation type="submission" date="2021-08" db="EMBL/GenBank/DDBJ databases">
        <title>Genome of a novel bacterium of the phylum Verrucomicrobia, Oleiharenicola sp. KSB-15.</title>
        <authorList>
            <person name="Chung J.-H."/>
            <person name="Ahn J.-H."/>
            <person name="Yoon Y."/>
            <person name="Kim D.-Y."/>
            <person name="An S.-H."/>
            <person name="Park I."/>
            <person name="Yeon J."/>
        </authorList>
    </citation>
    <scope>NUCLEOTIDE SEQUENCE</scope>
    <source>
        <strain evidence="1">KSB-15</strain>
    </source>
</reference>
<dbReference type="KEGG" id="ole:K0B96_02250"/>
<dbReference type="RefSeq" id="WP_220163357.1">
    <property type="nucleotide sequence ID" value="NZ_CP080507.1"/>
</dbReference>
<dbReference type="EMBL" id="CP080507">
    <property type="protein sequence ID" value="QYM79458.1"/>
    <property type="molecule type" value="Genomic_DNA"/>
</dbReference>
<dbReference type="AlphaFoldDB" id="A0A8F9TXB3"/>
<protein>
    <submittedName>
        <fullName evidence="1">Uncharacterized protein</fullName>
    </submittedName>
</protein>
<evidence type="ECO:0000313" key="1">
    <source>
        <dbReference type="EMBL" id="QYM79458.1"/>
    </source>
</evidence>
<evidence type="ECO:0000313" key="2">
    <source>
        <dbReference type="Proteomes" id="UP000825051"/>
    </source>
</evidence>
<gene>
    <name evidence="1" type="ORF">K0B96_02250</name>
</gene>
<keyword evidence="2" id="KW-1185">Reference proteome</keyword>
<organism evidence="1 2">
    <name type="scientific">Horticoccus luteus</name>
    <dbReference type="NCBI Taxonomy" id="2862869"/>
    <lineage>
        <taxon>Bacteria</taxon>
        <taxon>Pseudomonadati</taxon>
        <taxon>Verrucomicrobiota</taxon>
        <taxon>Opitutia</taxon>
        <taxon>Opitutales</taxon>
        <taxon>Opitutaceae</taxon>
        <taxon>Horticoccus</taxon>
    </lineage>
</organism>
<proteinExistence type="predicted"/>